<gene>
    <name evidence="3" type="ORF">M9Y10_028255</name>
</gene>
<dbReference type="PANTHER" id="PTHR47566">
    <property type="match status" value="1"/>
</dbReference>
<evidence type="ECO:0000313" key="3">
    <source>
        <dbReference type="EMBL" id="KAK8891050.1"/>
    </source>
</evidence>
<dbReference type="PANTHER" id="PTHR47566:SF1">
    <property type="entry name" value="PROTEIN NUD1"/>
    <property type="match status" value="1"/>
</dbReference>
<evidence type="ECO:0000313" key="4">
    <source>
        <dbReference type="Proteomes" id="UP001470230"/>
    </source>
</evidence>
<comment type="caution">
    <text evidence="3">The sequence shown here is derived from an EMBL/GenBank/DDBJ whole genome shotgun (WGS) entry which is preliminary data.</text>
</comment>
<evidence type="ECO:0000256" key="2">
    <source>
        <dbReference type="ARBA" id="ARBA00022737"/>
    </source>
</evidence>
<sequence>MINQSNDTVDYSNQKLTEFPIIAKQNLVVQINLKNNKLLNLPNLSNFTVLRTLDISRNRFIDLSPISSITSLRVLDCSENRIVSLGFVASLVNLEVLRASHNRISTVAVQMPETLIDVDLSNNEIVSLDFLQHKFPPTIQRLDISSNLVSEVISLRVIAIFTHLRTLNVGLLESNRDIQLLALVKHLCPSLVLFDGAECPEEMPPNFPNPDYLLDVLVRGNESELRSIIQSDEKKITWDEPQFITFNEVTPPSPILSLEKKLENLERKLPLLAKKVENSSPSRKAIIQQMFHDINELKAQISVISNMIYIHDQAMKGILAH</sequence>
<protein>
    <recommendedName>
        <fullName evidence="5">Leucine Rich Repeat family protein</fullName>
    </recommendedName>
</protein>
<accession>A0ABR2KM49</accession>
<dbReference type="InterPro" id="IPR001611">
    <property type="entry name" value="Leu-rich_rpt"/>
</dbReference>
<name>A0ABR2KM49_9EUKA</name>
<dbReference type="Pfam" id="PF12799">
    <property type="entry name" value="LRR_4"/>
    <property type="match status" value="1"/>
</dbReference>
<dbReference type="InterPro" id="IPR032675">
    <property type="entry name" value="LRR_dom_sf"/>
</dbReference>
<dbReference type="InterPro" id="IPR025875">
    <property type="entry name" value="Leu-rich_rpt_4"/>
</dbReference>
<keyword evidence="2" id="KW-0677">Repeat</keyword>
<evidence type="ECO:0000256" key="1">
    <source>
        <dbReference type="ARBA" id="ARBA00022614"/>
    </source>
</evidence>
<dbReference type="Proteomes" id="UP001470230">
    <property type="component" value="Unassembled WGS sequence"/>
</dbReference>
<dbReference type="EMBL" id="JAPFFF010000004">
    <property type="protein sequence ID" value="KAK8891050.1"/>
    <property type="molecule type" value="Genomic_DNA"/>
</dbReference>
<dbReference type="SUPFAM" id="SSF52058">
    <property type="entry name" value="L domain-like"/>
    <property type="match status" value="1"/>
</dbReference>
<reference evidence="3 4" key="1">
    <citation type="submission" date="2024-04" db="EMBL/GenBank/DDBJ databases">
        <title>Tritrichomonas musculus Genome.</title>
        <authorList>
            <person name="Alves-Ferreira E."/>
            <person name="Grigg M."/>
            <person name="Lorenzi H."/>
            <person name="Galac M."/>
        </authorList>
    </citation>
    <scope>NUCLEOTIDE SEQUENCE [LARGE SCALE GENOMIC DNA]</scope>
    <source>
        <strain evidence="3 4">EAF2021</strain>
    </source>
</reference>
<dbReference type="Gene3D" id="3.80.10.10">
    <property type="entry name" value="Ribonuclease Inhibitor"/>
    <property type="match status" value="2"/>
</dbReference>
<dbReference type="InterPro" id="IPR052574">
    <property type="entry name" value="CDIRP"/>
</dbReference>
<organism evidence="3 4">
    <name type="scientific">Tritrichomonas musculus</name>
    <dbReference type="NCBI Taxonomy" id="1915356"/>
    <lineage>
        <taxon>Eukaryota</taxon>
        <taxon>Metamonada</taxon>
        <taxon>Parabasalia</taxon>
        <taxon>Tritrichomonadida</taxon>
        <taxon>Tritrichomonadidae</taxon>
        <taxon>Tritrichomonas</taxon>
    </lineage>
</organism>
<keyword evidence="1" id="KW-0433">Leucine-rich repeat</keyword>
<dbReference type="PROSITE" id="PS51450">
    <property type="entry name" value="LRR"/>
    <property type="match status" value="1"/>
</dbReference>
<evidence type="ECO:0008006" key="5">
    <source>
        <dbReference type="Google" id="ProtNLM"/>
    </source>
</evidence>
<proteinExistence type="predicted"/>
<keyword evidence="4" id="KW-1185">Reference proteome</keyword>